<dbReference type="SUPFAM" id="SSF55785">
    <property type="entry name" value="PYP-like sensor domain (PAS domain)"/>
    <property type="match status" value="7"/>
</dbReference>
<evidence type="ECO:0000256" key="5">
    <source>
        <dbReference type="ARBA" id="ARBA00022777"/>
    </source>
</evidence>
<evidence type="ECO:0000259" key="10">
    <source>
        <dbReference type="PROSITE" id="PS50113"/>
    </source>
</evidence>
<dbReference type="Gene3D" id="3.30.565.10">
    <property type="entry name" value="Histidine kinase-like ATPase, C-terminal domain"/>
    <property type="match status" value="1"/>
</dbReference>
<dbReference type="EC" id="2.7.13.3" evidence="2"/>
<evidence type="ECO:0000256" key="7">
    <source>
        <dbReference type="SAM" id="MobiDB-lite"/>
    </source>
</evidence>
<dbReference type="Pfam" id="PF00512">
    <property type="entry name" value="HisKA"/>
    <property type="match status" value="1"/>
</dbReference>
<name>A0ABW2RBM4_9BURK</name>
<feature type="domain" description="PAC" evidence="10">
    <location>
        <begin position="688"/>
        <end position="740"/>
    </location>
</feature>
<evidence type="ECO:0000256" key="2">
    <source>
        <dbReference type="ARBA" id="ARBA00012438"/>
    </source>
</evidence>
<feature type="coiled-coil region" evidence="6">
    <location>
        <begin position="597"/>
        <end position="624"/>
    </location>
</feature>
<feature type="domain" description="PAS" evidence="9">
    <location>
        <begin position="356"/>
        <end position="427"/>
    </location>
</feature>
<proteinExistence type="predicted"/>
<gene>
    <name evidence="11" type="ORF">ACFQNJ_13290</name>
</gene>
<dbReference type="InterPro" id="IPR005467">
    <property type="entry name" value="His_kinase_dom"/>
</dbReference>
<evidence type="ECO:0000313" key="11">
    <source>
        <dbReference type="EMBL" id="MFC7435482.1"/>
    </source>
</evidence>
<dbReference type="RefSeq" id="WP_382258228.1">
    <property type="nucleotide sequence ID" value="NZ_JBHTBX010000008.1"/>
</dbReference>
<evidence type="ECO:0000313" key="12">
    <source>
        <dbReference type="Proteomes" id="UP001596495"/>
    </source>
</evidence>
<dbReference type="SMART" id="SM00086">
    <property type="entry name" value="PAC"/>
    <property type="match status" value="7"/>
</dbReference>
<dbReference type="Pfam" id="PF02518">
    <property type="entry name" value="HATPase_c"/>
    <property type="match status" value="1"/>
</dbReference>
<dbReference type="InterPro" id="IPR036097">
    <property type="entry name" value="HisK_dim/P_sf"/>
</dbReference>
<keyword evidence="12" id="KW-1185">Reference proteome</keyword>
<evidence type="ECO:0000259" key="9">
    <source>
        <dbReference type="PROSITE" id="PS50112"/>
    </source>
</evidence>
<evidence type="ECO:0000256" key="6">
    <source>
        <dbReference type="SAM" id="Coils"/>
    </source>
</evidence>
<comment type="caution">
    <text evidence="11">The sequence shown here is derived from an EMBL/GenBank/DDBJ whole genome shotgun (WGS) entry which is preliminary data.</text>
</comment>
<dbReference type="InterPro" id="IPR035965">
    <property type="entry name" value="PAS-like_dom_sf"/>
</dbReference>
<dbReference type="NCBIfam" id="TIGR00229">
    <property type="entry name" value="sensory_box"/>
    <property type="match status" value="7"/>
</dbReference>
<dbReference type="PROSITE" id="PS50113">
    <property type="entry name" value="PAC"/>
    <property type="match status" value="5"/>
</dbReference>
<dbReference type="InterPro" id="IPR000700">
    <property type="entry name" value="PAS-assoc_C"/>
</dbReference>
<dbReference type="SUPFAM" id="SSF55874">
    <property type="entry name" value="ATPase domain of HSP90 chaperone/DNA topoisomerase II/histidine kinase"/>
    <property type="match status" value="1"/>
</dbReference>
<organism evidence="11 12">
    <name type="scientific">Hydrogenophaga bisanensis</name>
    <dbReference type="NCBI Taxonomy" id="439611"/>
    <lineage>
        <taxon>Bacteria</taxon>
        <taxon>Pseudomonadati</taxon>
        <taxon>Pseudomonadota</taxon>
        <taxon>Betaproteobacteria</taxon>
        <taxon>Burkholderiales</taxon>
        <taxon>Comamonadaceae</taxon>
        <taxon>Hydrogenophaga</taxon>
    </lineage>
</organism>
<dbReference type="Proteomes" id="UP001596495">
    <property type="component" value="Unassembled WGS sequence"/>
</dbReference>
<feature type="domain" description="PAS" evidence="9">
    <location>
        <begin position="883"/>
        <end position="958"/>
    </location>
</feature>
<feature type="domain" description="PAC" evidence="10">
    <location>
        <begin position="430"/>
        <end position="482"/>
    </location>
</feature>
<dbReference type="InterPro" id="IPR004358">
    <property type="entry name" value="Sig_transdc_His_kin-like_C"/>
</dbReference>
<dbReference type="SUPFAM" id="SSF47384">
    <property type="entry name" value="Homodimeric domain of signal transducing histidine kinase"/>
    <property type="match status" value="1"/>
</dbReference>
<feature type="region of interest" description="Disordered" evidence="7">
    <location>
        <begin position="42"/>
        <end position="72"/>
    </location>
</feature>
<dbReference type="Pfam" id="PF08448">
    <property type="entry name" value="PAS_4"/>
    <property type="match status" value="3"/>
</dbReference>
<dbReference type="PANTHER" id="PTHR43304">
    <property type="entry name" value="PHYTOCHROME-LIKE PROTEIN CPH1"/>
    <property type="match status" value="1"/>
</dbReference>
<keyword evidence="3" id="KW-0597">Phosphoprotein</keyword>
<feature type="domain" description="Histidine kinase" evidence="8">
    <location>
        <begin position="1041"/>
        <end position="1257"/>
    </location>
</feature>
<feature type="coiled-coil region" evidence="6">
    <location>
        <begin position="855"/>
        <end position="886"/>
    </location>
</feature>
<dbReference type="InterPro" id="IPR052162">
    <property type="entry name" value="Sensor_kinase/Photoreceptor"/>
</dbReference>
<keyword evidence="4" id="KW-0808">Transferase</keyword>
<keyword evidence="6" id="KW-0175">Coiled coil</keyword>
<feature type="domain" description="PAC" evidence="10">
    <location>
        <begin position="960"/>
        <end position="1012"/>
    </location>
</feature>
<dbReference type="CDD" id="cd00082">
    <property type="entry name" value="HisKA"/>
    <property type="match status" value="1"/>
</dbReference>
<protein>
    <recommendedName>
        <fullName evidence="2">histidine kinase</fullName>
        <ecNumber evidence="2">2.7.13.3</ecNumber>
    </recommendedName>
</protein>
<dbReference type="SMART" id="SM00091">
    <property type="entry name" value="PAS"/>
    <property type="match status" value="7"/>
</dbReference>
<dbReference type="InterPro" id="IPR003594">
    <property type="entry name" value="HATPase_dom"/>
</dbReference>
<dbReference type="InterPro" id="IPR003661">
    <property type="entry name" value="HisK_dim/P_dom"/>
</dbReference>
<feature type="domain" description="PAC" evidence="10">
    <location>
        <begin position="152"/>
        <end position="204"/>
    </location>
</feature>
<comment type="catalytic activity">
    <reaction evidence="1">
        <text>ATP + protein L-histidine = ADP + protein N-phospho-L-histidine.</text>
        <dbReference type="EC" id="2.7.13.3"/>
    </reaction>
</comment>
<dbReference type="PANTHER" id="PTHR43304:SF1">
    <property type="entry name" value="PAC DOMAIN-CONTAINING PROTEIN"/>
    <property type="match status" value="1"/>
</dbReference>
<evidence type="ECO:0000256" key="1">
    <source>
        <dbReference type="ARBA" id="ARBA00000085"/>
    </source>
</evidence>
<evidence type="ECO:0000259" key="8">
    <source>
        <dbReference type="PROSITE" id="PS50109"/>
    </source>
</evidence>
<dbReference type="InterPro" id="IPR013656">
    <property type="entry name" value="PAS_4"/>
</dbReference>
<feature type="coiled-coil region" evidence="6">
    <location>
        <begin position="996"/>
        <end position="1034"/>
    </location>
</feature>
<dbReference type="Pfam" id="PF08447">
    <property type="entry name" value="PAS_3"/>
    <property type="match status" value="1"/>
</dbReference>
<dbReference type="InterPro" id="IPR001610">
    <property type="entry name" value="PAC"/>
</dbReference>
<dbReference type="CDD" id="cd00130">
    <property type="entry name" value="PAS"/>
    <property type="match status" value="5"/>
</dbReference>
<dbReference type="EMBL" id="JBHTBX010000008">
    <property type="protein sequence ID" value="MFC7435482.1"/>
    <property type="molecule type" value="Genomic_DNA"/>
</dbReference>
<dbReference type="PRINTS" id="PR00344">
    <property type="entry name" value="BCTRLSENSOR"/>
</dbReference>
<dbReference type="Gene3D" id="1.10.287.130">
    <property type="match status" value="1"/>
</dbReference>
<sequence length="1273" mass="144276">MSAREPQSPARQEHPEPTREVSARELELQARIAQLEQEVARLTARPTPPHGEQAGPLKAVSRYRRRQPPGGSDDALVEYQALSEALSQVFPIGVFRLQADGTLSHVDQSLSTMFGLAPDEFVGYGWFRRIHPDDLPEVKEYWDRAISEGETLSLEFRIRLPDGEQKYLLARNFPRRDADGQVIGTLGFVQDLTWQRELKTEADTKGNLSQQIIDSSPDCHKVLDLQGRLMDITPQGRRLVELDDIESVRGTEWATWWPAESQAVVRNAIERARQGERVRFTLSGPTFKGNPRWWDNFLTPITDSLGKPSMLLLVSRDITEQRRQQDEIRELNAELERRVQERTEALADTNARLLRTLGEVNALYNQAPCGYHSVRADGLIDRMNQTELDWLGYQRDEVIGRLKLSDIVEPGDLAEQKLRLADLVAGKPVPPVALRLVGKHGHRREVLISTIGVFDSDGRFVCTNSTVLDVSQQRSAERQRDEQTQLLQRISDVIPVQIALFDEQLICRFANASYARWLRSTPEKVVGLHLSQIARPQDYESSLGRLEAALAGEAQQFEGRRQFPDGHAFYASITYTPYLEDGMLRGLIIQIVDITARKASEDAVSSANQQLQSALDRAQSLYNNAPCGYHSLDANGTYVTINDTELRWLGYQRDEVVGRMGFRDFISDIDREKLATRLHQLIDNTDLPPAEYEMRRKDGTIFHALLSSSAVRDESGRFLESNSTVVDITQRKAAEAALREQQHLLQTVADHMPGLVAYLDVMQRFRFANIEYQQIYGLDPGALIGMHAGEVLPAGVWEEVQPRLVTALQGQPQQFESWRKTIDGRPIFMQSRYIPDLQNGTIQGVFVQAIDITDRKQIEERARHLNDELERKVQERSAELLESEQRFRLMVDNLRDYCIYFMDPAGRITDWTDSAQRMEGYSPSEVLGQHFSMLFDLPGSQDAREQGDQLLRRAASRGQVDRNSWHRRKDASIYWCASVLIALRDETGELLGYAGVNRDMTDAKRLEDLMRNINEELENRVVERTAQLVAANKDLESFSYSVSHDLRSPLRHISSFVSLLEEHLGERLDETGHKYLGTIANSTRHMSQLIDGLLHFSRTGRAAISPSPVDFGLLVEAVVHQIDHGSSQRIVDWVIPSDLPVVQCDAVLMREVWTNLLGNAYKYTRPRERSRIEVGWSVDPAVGYTFFVRDNGVGFDTQYAQKLFGVFQRLHRASEFEGTGIGLALTRRIIERHGGSIWADSQVGTGSTFHFSLPFDGLMASDTGRDTIPSTLD</sequence>
<dbReference type="SMART" id="SM00387">
    <property type="entry name" value="HATPase_c"/>
    <property type="match status" value="1"/>
</dbReference>
<evidence type="ECO:0000256" key="3">
    <source>
        <dbReference type="ARBA" id="ARBA00022553"/>
    </source>
</evidence>
<dbReference type="InterPro" id="IPR000014">
    <property type="entry name" value="PAS"/>
</dbReference>
<dbReference type="InterPro" id="IPR013655">
    <property type="entry name" value="PAS_fold_3"/>
</dbReference>
<dbReference type="SMART" id="SM00388">
    <property type="entry name" value="HisKA"/>
    <property type="match status" value="1"/>
</dbReference>
<keyword evidence="5" id="KW-0418">Kinase</keyword>
<evidence type="ECO:0000256" key="4">
    <source>
        <dbReference type="ARBA" id="ARBA00022679"/>
    </source>
</evidence>
<dbReference type="PROSITE" id="PS50112">
    <property type="entry name" value="PAS"/>
    <property type="match status" value="4"/>
</dbReference>
<feature type="domain" description="PAS" evidence="9">
    <location>
        <begin position="78"/>
        <end position="149"/>
    </location>
</feature>
<dbReference type="PROSITE" id="PS50109">
    <property type="entry name" value="HIS_KIN"/>
    <property type="match status" value="1"/>
</dbReference>
<accession>A0ABW2RBM4</accession>
<reference evidence="12" key="1">
    <citation type="journal article" date="2019" name="Int. J. Syst. Evol. Microbiol.">
        <title>The Global Catalogue of Microorganisms (GCM) 10K type strain sequencing project: providing services to taxonomists for standard genome sequencing and annotation.</title>
        <authorList>
            <consortium name="The Broad Institute Genomics Platform"/>
            <consortium name="The Broad Institute Genome Sequencing Center for Infectious Disease"/>
            <person name="Wu L."/>
            <person name="Ma J."/>
        </authorList>
    </citation>
    <scope>NUCLEOTIDE SEQUENCE [LARGE SCALE GENOMIC DNA]</scope>
    <source>
        <strain evidence="12">CCUG 54518</strain>
    </source>
</reference>
<dbReference type="Gene3D" id="3.30.450.20">
    <property type="entry name" value="PAS domain"/>
    <property type="match status" value="7"/>
</dbReference>
<feature type="domain" description="PAC" evidence="10">
    <location>
        <begin position="276"/>
        <end position="330"/>
    </location>
</feature>
<feature type="coiled-coil region" evidence="6">
    <location>
        <begin position="318"/>
        <end position="352"/>
    </location>
</feature>
<feature type="region of interest" description="Disordered" evidence="7">
    <location>
        <begin position="1"/>
        <end position="24"/>
    </location>
</feature>
<feature type="compositionally biased region" description="Basic and acidic residues" evidence="7">
    <location>
        <begin position="11"/>
        <end position="24"/>
    </location>
</feature>
<feature type="domain" description="PAS" evidence="9">
    <location>
        <begin position="614"/>
        <end position="685"/>
    </location>
</feature>
<dbReference type="InterPro" id="IPR036890">
    <property type="entry name" value="HATPase_C_sf"/>
</dbReference>
<dbReference type="Pfam" id="PF13426">
    <property type="entry name" value="PAS_9"/>
    <property type="match status" value="3"/>
</dbReference>